<evidence type="ECO:0000313" key="8">
    <source>
        <dbReference type="EMBL" id="NDY55453.1"/>
    </source>
</evidence>
<dbReference type="AlphaFoldDB" id="A0A7K3NI15"/>
<dbReference type="Pfam" id="PF04055">
    <property type="entry name" value="Radical_SAM"/>
    <property type="match status" value="1"/>
</dbReference>
<dbReference type="SFLD" id="SFLDG01387">
    <property type="entry name" value="BtrN-like_SPASM_domain_contain"/>
    <property type="match status" value="1"/>
</dbReference>
<dbReference type="GO" id="GO:0051536">
    <property type="term" value="F:iron-sulfur cluster binding"/>
    <property type="evidence" value="ECO:0007669"/>
    <property type="project" value="UniProtKB-KW"/>
</dbReference>
<dbReference type="Gene3D" id="3.20.20.70">
    <property type="entry name" value="Aldolase class I"/>
    <property type="match status" value="1"/>
</dbReference>
<comment type="cofactor">
    <cofactor evidence="1">
        <name>[4Fe-4S] cluster</name>
        <dbReference type="ChEBI" id="CHEBI:49883"/>
    </cofactor>
</comment>
<name>A0A7K3NI15_9BACT</name>
<dbReference type="PANTHER" id="PTHR11228:SF7">
    <property type="entry name" value="PQQA PEPTIDE CYCLASE"/>
    <property type="match status" value="1"/>
</dbReference>
<evidence type="ECO:0000256" key="3">
    <source>
        <dbReference type="ARBA" id="ARBA00022691"/>
    </source>
</evidence>
<evidence type="ECO:0000313" key="9">
    <source>
        <dbReference type="Proteomes" id="UP000469724"/>
    </source>
</evidence>
<evidence type="ECO:0000256" key="1">
    <source>
        <dbReference type="ARBA" id="ARBA00001966"/>
    </source>
</evidence>
<gene>
    <name evidence="8" type="ORF">G3N56_01675</name>
</gene>
<dbReference type="InterPro" id="IPR007197">
    <property type="entry name" value="rSAM"/>
</dbReference>
<dbReference type="SUPFAM" id="SSF102114">
    <property type="entry name" value="Radical SAM enzymes"/>
    <property type="match status" value="1"/>
</dbReference>
<feature type="domain" description="Radical SAM core" evidence="7">
    <location>
        <begin position="53"/>
        <end position="275"/>
    </location>
</feature>
<dbReference type="PROSITE" id="PS51918">
    <property type="entry name" value="RADICAL_SAM"/>
    <property type="match status" value="1"/>
</dbReference>
<keyword evidence="5" id="KW-0408">Iron</keyword>
<organism evidence="8 9">
    <name type="scientific">Desulfolutivibrio sulfodismutans</name>
    <dbReference type="NCBI Taxonomy" id="63561"/>
    <lineage>
        <taxon>Bacteria</taxon>
        <taxon>Pseudomonadati</taxon>
        <taxon>Thermodesulfobacteriota</taxon>
        <taxon>Desulfovibrionia</taxon>
        <taxon>Desulfovibrionales</taxon>
        <taxon>Desulfovibrionaceae</taxon>
        <taxon>Desulfolutivibrio</taxon>
    </lineage>
</organism>
<dbReference type="SFLD" id="SFLDG01067">
    <property type="entry name" value="SPASM/twitch_domain_containing"/>
    <property type="match status" value="1"/>
</dbReference>
<evidence type="ECO:0000256" key="6">
    <source>
        <dbReference type="ARBA" id="ARBA00023014"/>
    </source>
</evidence>
<evidence type="ECO:0000256" key="5">
    <source>
        <dbReference type="ARBA" id="ARBA00023004"/>
    </source>
</evidence>
<dbReference type="PANTHER" id="PTHR11228">
    <property type="entry name" value="RADICAL SAM DOMAIN PROTEIN"/>
    <property type="match status" value="1"/>
</dbReference>
<dbReference type="InterPro" id="IPR034391">
    <property type="entry name" value="AdoMet-like_SPASM_containing"/>
</dbReference>
<dbReference type="Proteomes" id="UP000469724">
    <property type="component" value="Unassembled WGS sequence"/>
</dbReference>
<proteinExistence type="predicted"/>
<dbReference type="EMBL" id="JAAGRQ010000005">
    <property type="protein sequence ID" value="NDY55453.1"/>
    <property type="molecule type" value="Genomic_DNA"/>
</dbReference>
<sequence length="355" mass="39173">MSFATATRGGDARSRLRILKRHAQAFVRHATLRRLGNFVLAEFERLIGREHVSSRPYLLKIEPSNICNMHCPYCHDGRSAPGPGQRPYGRMTLGQFARVLDDAAPWLFKINLYGFGEPFLFPETFDMIRLAADRNIGVGVSSNMQLADPGLAQRMVSSGLETLIVSIHGATQASCARFMGGGDLDLALGNVRAVIQARNEAGTALPFVDWQYCVTGFNAGEMDAARRLALDIGVDQIRFIRPFLPKSAPPDWSWSGFPPIDENAERQGCPWLWRAAYINWDGGVLPCCRDVRKTANDFGDAFDPGISRLWNNDRFRAARRLVAKGVDADDGTARMAGVMCAACPAVRGTRGRTRP</sequence>
<dbReference type="CDD" id="cd21109">
    <property type="entry name" value="SPASM"/>
    <property type="match status" value="1"/>
</dbReference>
<dbReference type="GO" id="GO:0003824">
    <property type="term" value="F:catalytic activity"/>
    <property type="evidence" value="ECO:0007669"/>
    <property type="project" value="InterPro"/>
</dbReference>
<dbReference type="RefSeq" id="WP_163300511.1">
    <property type="nucleotide sequence ID" value="NZ_JAAGRQ010000005.1"/>
</dbReference>
<keyword evidence="2" id="KW-0004">4Fe-4S</keyword>
<evidence type="ECO:0000259" key="7">
    <source>
        <dbReference type="PROSITE" id="PS51918"/>
    </source>
</evidence>
<reference evidence="8 9" key="1">
    <citation type="submission" date="2020-02" db="EMBL/GenBank/DDBJ databases">
        <title>Comparative genomics of sulfur disproportionating microorganisms.</title>
        <authorList>
            <person name="Ward L.M."/>
            <person name="Bertran E."/>
            <person name="Johnston D.T."/>
        </authorList>
    </citation>
    <scope>NUCLEOTIDE SEQUENCE [LARGE SCALE GENOMIC DNA]</scope>
    <source>
        <strain evidence="8 9">DSM 3696</strain>
    </source>
</reference>
<evidence type="ECO:0000256" key="4">
    <source>
        <dbReference type="ARBA" id="ARBA00022723"/>
    </source>
</evidence>
<comment type="caution">
    <text evidence="8">The sequence shown here is derived from an EMBL/GenBank/DDBJ whole genome shotgun (WGS) entry which is preliminary data.</text>
</comment>
<accession>A0A7K3NI15</accession>
<keyword evidence="3" id="KW-0949">S-adenosyl-L-methionine</keyword>
<keyword evidence="6" id="KW-0411">Iron-sulfur</keyword>
<dbReference type="SFLD" id="SFLDS00029">
    <property type="entry name" value="Radical_SAM"/>
    <property type="match status" value="1"/>
</dbReference>
<dbReference type="InterPro" id="IPR050377">
    <property type="entry name" value="Radical_SAM_PqqE_MftC-like"/>
</dbReference>
<protein>
    <submittedName>
        <fullName evidence="8">Radical SAM protein</fullName>
    </submittedName>
</protein>
<keyword evidence="4" id="KW-0479">Metal-binding</keyword>
<keyword evidence="9" id="KW-1185">Reference proteome</keyword>
<dbReference type="InterPro" id="IPR023885">
    <property type="entry name" value="4Fe4S-binding_SPASM_dom"/>
</dbReference>
<evidence type="ECO:0000256" key="2">
    <source>
        <dbReference type="ARBA" id="ARBA00022485"/>
    </source>
</evidence>
<dbReference type="Pfam" id="PF13186">
    <property type="entry name" value="SPASM"/>
    <property type="match status" value="1"/>
</dbReference>
<dbReference type="CDD" id="cd01335">
    <property type="entry name" value="Radical_SAM"/>
    <property type="match status" value="1"/>
</dbReference>
<dbReference type="GO" id="GO:0046872">
    <property type="term" value="F:metal ion binding"/>
    <property type="evidence" value="ECO:0007669"/>
    <property type="project" value="UniProtKB-KW"/>
</dbReference>
<dbReference type="InterPro" id="IPR013785">
    <property type="entry name" value="Aldolase_TIM"/>
</dbReference>
<dbReference type="InterPro" id="IPR058240">
    <property type="entry name" value="rSAM_sf"/>
</dbReference>